<dbReference type="Proteomes" id="UP000439113">
    <property type="component" value="Unassembled WGS sequence"/>
</dbReference>
<feature type="signal peptide" evidence="2">
    <location>
        <begin position="1"/>
        <end position="22"/>
    </location>
</feature>
<name>A0A6N8DN20_RHOAC</name>
<organism evidence="3 4">
    <name type="scientific">Rhodoblastus acidophilus</name>
    <name type="common">Rhodopseudomonas acidophila</name>
    <dbReference type="NCBI Taxonomy" id="1074"/>
    <lineage>
        <taxon>Bacteria</taxon>
        <taxon>Pseudomonadati</taxon>
        <taxon>Pseudomonadota</taxon>
        <taxon>Alphaproteobacteria</taxon>
        <taxon>Hyphomicrobiales</taxon>
        <taxon>Rhodoblastaceae</taxon>
        <taxon>Rhodoblastus</taxon>
    </lineage>
</organism>
<protein>
    <submittedName>
        <fullName evidence="3">TIGR02301 family protein</fullName>
    </submittedName>
</protein>
<reference evidence="3 4" key="1">
    <citation type="submission" date="2019-11" db="EMBL/GenBank/DDBJ databases">
        <title>Whole-genome sequence of a Rhodoblastus acidophilus DSM 142.</title>
        <authorList>
            <person name="Kyndt J.A."/>
            <person name="Meyer T.E."/>
        </authorList>
    </citation>
    <scope>NUCLEOTIDE SEQUENCE [LARGE SCALE GENOMIC DNA]</scope>
    <source>
        <strain evidence="3 4">DSM 142</strain>
    </source>
</reference>
<gene>
    <name evidence="3" type="ORF">GJ654_13130</name>
</gene>
<evidence type="ECO:0000256" key="2">
    <source>
        <dbReference type="SAM" id="SignalP"/>
    </source>
</evidence>
<feature type="chain" id="PRO_5026703426" evidence="2">
    <location>
        <begin position="23"/>
        <end position="179"/>
    </location>
</feature>
<feature type="region of interest" description="Disordered" evidence="1">
    <location>
        <begin position="33"/>
        <end position="84"/>
    </location>
</feature>
<dbReference type="EMBL" id="WNKS01000012">
    <property type="protein sequence ID" value="MTV31930.1"/>
    <property type="molecule type" value="Genomic_DNA"/>
</dbReference>
<evidence type="ECO:0000313" key="4">
    <source>
        <dbReference type="Proteomes" id="UP000439113"/>
    </source>
</evidence>
<proteinExistence type="predicted"/>
<dbReference type="NCBIfam" id="TIGR02301">
    <property type="entry name" value="TIGR02301 family protein"/>
    <property type="match status" value="1"/>
</dbReference>
<feature type="compositionally biased region" description="Pro residues" evidence="1">
    <location>
        <begin position="68"/>
        <end position="83"/>
    </location>
</feature>
<comment type="caution">
    <text evidence="3">The sequence shown here is derived from an EMBL/GenBank/DDBJ whole genome shotgun (WGS) entry which is preliminary data.</text>
</comment>
<accession>A0A6N8DN20</accession>
<evidence type="ECO:0000313" key="3">
    <source>
        <dbReference type="EMBL" id="MTV31930.1"/>
    </source>
</evidence>
<dbReference type="OrthoDB" id="8481666at2"/>
<dbReference type="AlphaFoldDB" id="A0A6N8DN20"/>
<evidence type="ECO:0000256" key="1">
    <source>
        <dbReference type="SAM" id="MobiDB-lite"/>
    </source>
</evidence>
<dbReference type="InterPro" id="IPR012645">
    <property type="entry name" value="CHP02301"/>
</dbReference>
<keyword evidence="2" id="KW-0732">Signal</keyword>
<dbReference type="Pfam" id="PF09539">
    <property type="entry name" value="DUF2385"/>
    <property type="match status" value="1"/>
</dbReference>
<sequence>MRARFVLPVLIAALLAPAPASAQFFQFFNPQPARPPVAAPQYREVRPKPKKPRPKPEQRRPVAKAEPQKPPAPKVEGPPPPFEPQLLRLSEIMGALAVLDPLCGDSGTTGWRENMQKLMEAQESGPMQRERLAGAYNRGLRGYTYFHRRCTAGADLARVRLMDEGGRLAHDVATAYRER</sequence>
<dbReference type="RefSeq" id="WP_155446625.1">
    <property type="nucleotide sequence ID" value="NZ_JAOQNR010000013.1"/>
</dbReference>